<evidence type="ECO:0000313" key="1">
    <source>
        <dbReference type="EMBL" id="KIC94633.1"/>
    </source>
</evidence>
<dbReference type="EMBL" id="JSVC01000011">
    <property type="protein sequence ID" value="KIC94633.1"/>
    <property type="molecule type" value="Genomic_DNA"/>
</dbReference>
<evidence type="ECO:0000313" key="2">
    <source>
        <dbReference type="Proteomes" id="UP000031408"/>
    </source>
</evidence>
<name>A0A0C1LH45_9BACT</name>
<proteinExistence type="predicted"/>
<dbReference type="AlphaFoldDB" id="A0A0C1LH45"/>
<dbReference type="STRING" id="1349421.OI18_11110"/>
<dbReference type="SUPFAM" id="SSF53756">
    <property type="entry name" value="UDP-Glycosyltransferase/glycogen phosphorylase"/>
    <property type="match status" value="1"/>
</dbReference>
<gene>
    <name evidence="1" type="ORF">OI18_11110</name>
</gene>
<dbReference type="RefSeq" id="WP_039139875.1">
    <property type="nucleotide sequence ID" value="NZ_JSVC01000011.1"/>
</dbReference>
<keyword evidence="2" id="KW-1185">Reference proteome</keyword>
<dbReference type="Gene3D" id="3.40.50.2000">
    <property type="entry name" value="Glycogen Phosphorylase B"/>
    <property type="match status" value="1"/>
</dbReference>
<reference evidence="1 2" key="1">
    <citation type="submission" date="2014-11" db="EMBL/GenBank/DDBJ databases">
        <title>Genome sequence of Flavihumibacter solisilvae 3-3.</title>
        <authorList>
            <person name="Zhou G."/>
            <person name="Li M."/>
            <person name="Wang G."/>
        </authorList>
    </citation>
    <scope>NUCLEOTIDE SEQUENCE [LARGE SCALE GENOMIC DNA]</scope>
    <source>
        <strain evidence="1 2">3-3</strain>
    </source>
</reference>
<protein>
    <submittedName>
        <fullName evidence="1">Uncharacterized protein</fullName>
    </submittedName>
</protein>
<comment type="caution">
    <text evidence="1">The sequence shown here is derived from an EMBL/GenBank/DDBJ whole genome shotgun (WGS) entry which is preliminary data.</text>
</comment>
<accession>A0A0C1LH45</accession>
<dbReference type="Proteomes" id="UP000031408">
    <property type="component" value="Unassembled WGS sequence"/>
</dbReference>
<dbReference type="OrthoDB" id="1491410at2"/>
<organism evidence="1 2">
    <name type="scientific">Flavihumibacter solisilvae</name>
    <dbReference type="NCBI Taxonomy" id="1349421"/>
    <lineage>
        <taxon>Bacteria</taxon>
        <taxon>Pseudomonadati</taxon>
        <taxon>Bacteroidota</taxon>
        <taxon>Chitinophagia</taxon>
        <taxon>Chitinophagales</taxon>
        <taxon>Chitinophagaceae</taxon>
        <taxon>Flavihumibacter</taxon>
    </lineage>
</organism>
<sequence length="356" mass="40512">MRVRIVSYEDVNAWILGKFARRMNEELLKLGVDSDIANVPDPSADINHHLIFTYCMPEDLNSKDTLMVTHVDEISKSVRLKNQLKRASLGICMSKGTMDELIAIGIPADRLSFVNAAHDNVMRPRRTVIGITSKVQPTGCKREEMIFELAETLDPSLFEFVIMGSGWESIIASIRNLGINVTYHDTFQYDKYVEIMPSFDYYLYTGQDEGSMGFIDALAAGVKTIVTPQGFHLDATNGITHSFNTIEELKSIFGSISSERLKLLNAVADWTWKDYAIKHLELWKHITGKGTVESQYKDGLNSLLNREPAEIDVKAYKKSLYNGSIRSYRHNGWRKMMRLGDPKWLMQKLRSQMKAK</sequence>